<comment type="caution">
    <text evidence="2">The sequence shown here is derived from an EMBL/GenBank/DDBJ whole genome shotgun (WGS) entry which is preliminary data.</text>
</comment>
<protein>
    <submittedName>
        <fullName evidence="2">Uncharacterized protein</fullName>
    </submittedName>
</protein>
<dbReference type="RefSeq" id="WP_212978502.1">
    <property type="nucleotide sequence ID" value="NZ_AP025343.1"/>
</dbReference>
<dbReference type="Pfam" id="PF11085">
    <property type="entry name" value="YqhR"/>
    <property type="match status" value="1"/>
</dbReference>
<feature type="transmembrane region" description="Helical" evidence="1">
    <location>
        <begin position="103"/>
        <end position="123"/>
    </location>
</feature>
<dbReference type="Proteomes" id="UP000682811">
    <property type="component" value="Unassembled WGS sequence"/>
</dbReference>
<dbReference type="AlphaFoldDB" id="A0A919YBI8"/>
<feature type="transmembrane region" description="Helical" evidence="1">
    <location>
        <begin position="129"/>
        <end position="153"/>
    </location>
</feature>
<gene>
    <name evidence="2" type="ORF">J34TS1_24660</name>
</gene>
<keyword evidence="1" id="KW-0812">Transmembrane</keyword>
<feature type="transmembrane region" description="Helical" evidence="1">
    <location>
        <begin position="20"/>
        <end position="41"/>
    </location>
</feature>
<evidence type="ECO:0000256" key="1">
    <source>
        <dbReference type="SAM" id="Phobius"/>
    </source>
</evidence>
<proteinExistence type="predicted"/>
<keyword evidence="1" id="KW-1133">Transmembrane helix</keyword>
<sequence>MGTHAAAYSQKTQEGNTNPLIFAVEIGFFAGFIWGGVHWLFYVLHFTKVTPGFLGEPFLRHSFLESGLGQLAGWLLFIALSVIASIIYVFLFRKIKGPWPGIIYGIVWWCVIFALAGPSLGMVEPLNRIGWNTIVSEFCLFLLWGLFIGYTIAFEFTDERKREPEKAKV</sequence>
<keyword evidence="1" id="KW-0472">Membrane</keyword>
<accession>A0A919YBI8</accession>
<evidence type="ECO:0000313" key="3">
    <source>
        <dbReference type="Proteomes" id="UP000682811"/>
    </source>
</evidence>
<feature type="transmembrane region" description="Helical" evidence="1">
    <location>
        <begin position="71"/>
        <end position="91"/>
    </location>
</feature>
<name>A0A919YBI8_9BACL</name>
<evidence type="ECO:0000313" key="2">
    <source>
        <dbReference type="EMBL" id="GIO47701.1"/>
    </source>
</evidence>
<reference evidence="2 3" key="1">
    <citation type="submission" date="2021-03" db="EMBL/GenBank/DDBJ databases">
        <title>Antimicrobial resistance genes in bacteria isolated from Japanese honey, and their potential for conferring macrolide and lincosamide resistance in the American foulbrood pathogen Paenibacillus larvae.</title>
        <authorList>
            <person name="Okamoto M."/>
            <person name="Kumagai M."/>
            <person name="Kanamori H."/>
            <person name="Takamatsu D."/>
        </authorList>
    </citation>
    <scope>NUCLEOTIDE SEQUENCE [LARGE SCALE GENOMIC DNA]</scope>
    <source>
        <strain evidence="2 3">J34TS1</strain>
    </source>
</reference>
<keyword evidence="3" id="KW-1185">Reference proteome</keyword>
<organism evidence="2 3">
    <name type="scientific">Paenibacillus azoreducens</name>
    <dbReference type="NCBI Taxonomy" id="116718"/>
    <lineage>
        <taxon>Bacteria</taxon>
        <taxon>Bacillati</taxon>
        <taxon>Bacillota</taxon>
        <taxon>Bacilli</taxon>
        <taxon>Bacillales</taxon>
        <taxon>Paenibacillaceae</taxon>
        <taxon>Paenibacillus</taxon>
    </lineage>
</organism>
<dbReference type="InterPro" id="IPR024563">
    <property type="entry name" value="YqhR"/>
</dbReference>
<dbReference type="EMBL" id="BORT01000009">
    <property type="protein sequence ID" value="GIO47701.1"/>
    <property type="molecule type" value="Genomic_DNA"/>
</dbReference>